<keyword evidence="5" id="KW-1185">Reference proteome</keyword>
<evidence type="ECO:0000256" key="2">
    <source>
        <dbReference type="SAM" id="MobiDB-lite"/>
    </source>
</evidence>
<evidence type="ECO:0000259" key="3">
    <source>
        <dbReference type="SMART" id="SM00860"/>
    </source>
</evidence>
<accession>A0AAD4Q1U8</accession>
<dbReference type="PANTHER" id="PTHR47432">
    <property type="entry name" value="CELL WALL ASSEMBLY REGULATOR SMI1"/>
    <property type="match status" value="1"/>
</dbReference>
<feature type="compositionally biased region" description="Basic and acidic residues" evidence="2">
    <location>
        <begin position="40"/>
        <end position="49"/>
    </location>
</feature>
<dbReference type="PIRSF" id="PIRSF017023">
    <property type="entry name" value="KNR4"/>
    <property type="match status" value="1"/>
</dbReference>
<dbReference type="InterPro" id="IPR051873">
    <property type="entry name" value="KNR4/SMI1_regulator"/>
</dbReference>
<feature type="compositionally biased region" description="Polar residues" evidence="2">
    <location>
        <begin position="429"/>
        <end position="441"/>
    </location>
</feature>
<evidence type="ECO:0000313" key="4">
    <source>
        <dbReference type="EMBL" id="KAH8702619.1"/>
    </source>
</evidence>
<dbReference type="GO" id="GO:0043332">
    <property type="term" value="C:mating projection tip"/>
    <property type="evidence" value="ECO:0007669"/>
    <property type="project" value="TreeGrafter"/>
</dbReference>
<dbReference type="InterPro" id="IPR009203">
    <property type="entry name" value="Knr4/Smi1"/>
</dbReference>
<protein>
    <submittedName>
        <fullName evidence="4">Glucan synthesis regulatory protein</fullName>
    </submittedName>
</protein>
<dbReference type="GeneID" id="70239571"/>
<dbReference type="InterPro" id="IPR037883">
    <property type="entry name" value="Knr4/Smi1-like_sf"/>
</dbReference>
<feature type="region of interest" description="Disordered" evidence="2">
    <location>
        <begin position="25"/>
        <end position="143"/>
    </location>
</feature>
<organism evidence="4 5">
    <name type="scientific">Talaromyces proteolyticus</name>
    <dbReference type="NCBI Taxonomy" id="1131652"/>
    <lineage>
        <taxon>Eukaryota</taxon>
        <taxon>Fungi</taxon>
        <taxon>Dikarya</taxon>
        <taxon>Ascomycota</taxon>
        <taxon>Pezizomycotina</taxon>
        <taxon>Eurotiomycetes</taxon>
        <taxon>Eurotiomycetidae</taxon>
        <taxon>Eurotiales</taxon>
        <taxon>Trichocomaceae</taxon>
        <taxon>Talaromyces</taxon>
        <taxon>Talaromyces sect. Bacilispori</taxon>
    </lineage>
</organism>
<dbReference type="Pfam" id="PF09346">
    <property type="entry name" value="SMI1_KNR4"/>
    <property type="match status" value="1"/>
</dbReference>
<comment type="caution">
    <text evidence="4">The sequence shown here is derived from an EMBL/GenBank/DDBJ whole genome shotgun (WGS) entry which is preliminary data.</text>
</comment>
<proteinExistence type="inferred from homology"/>
<feature type="region of interest" description="Disordered" evidence="2">
    <location>
        <begin position="386"/>
        <end position="473"/>
    </location>
</feature>
<dbReference type="InterPro" id="IPR018958">
    <property type="entry name" value="Knr4/Smi1-like_dom"/>
</dbReference>
<dbReference type="Gene3D" id="3.40.1580.10">
    <property type="entry name" value="SMI1/KNR4-like"/>
    <property type="match status" value="1"/>
</dbReference>
<dbReference type="EMBL" id="JAJTJA010000003">
    <property type="protein sequence ID" value="KAH8702619.1"/>
    <property type="molecule type" value="Genomic_DNA"/>
</dbReference>
<dbReference type="Proteomes" id="UP001201262">
    <property type="component" value="Unassembled WGS sequence"/>
</dbReference>
<sequence>MPPQPMSASIGSAWRSFWHTMTSYDRHASHDSPYRTGRHVPLDSSRRDTLTSVTTAAESRPDLSSFEEEEASKAPLGSVSNGWSASPGGGIGSPTRPYSPGIRSLTSQRRTSNDQGTDGAGAGEIQMQSFHDGAPPPPPVTHSWKKIDRWAEDHYEELFDQLCEGCTQNDVNELEHELDCSLPLEVRESLQIHDGQERGGLPTGIIFGCMLLDCEEIVHEWKNWRTVSEEFFQSSSIAPPQPPLKAFGGSSSAGPSQQTANPLWRNELLERQDSQPPRAIQKTYAHPGWIPLARDWGGNCIAVDLAPGPAGKWGQVIIFGRDYDCKYVIARSWAAFLSIVADDFSNPNVFVDEESGELKLKLFKKQNVEPPYLEIMRWRVDQRFGRRPRRKPANGLGLNTNVDKSRGSPYGSPAPSEDRGRSPHRFNNRGATQSPKTQFGVSSPLARVTEEVSSPANDKAPQAISKQRAPSGEDLMEMSTPIIADAPQDTTADSKVLGKAPLQEVPISEKPSQNGSASDNATVLDTENLGEMKTVAI</sequence>
<comment type="similarity">
    <text evidence="1">Belongs to the KNR4/SMI1 family.</text>
</comment>
<feature type="domain" description="Knr4/Smi1-like" evidence="3">
    <location>
        <begin position="165"/>
        <end position="339"/>
    </location>
</feature>
<feature type="region of interest" description="Disordered" evidence="2">
    <location>
        <begin position="500"/>
        <end position="537"/>
    </location>
</feature>
<dbReference type="GO" id="GO:0070880">
    <property type="term" value="P:fungal-type cell wall beta-glucan biosynthetic process"/>
    <property type="evidence" value="ECO:0007669"/>
    <property type="project" value="TreeGrafter"/>
</dbReference>
<name>A0AAD4Q1U8_9EURO</name>
<gene>
    <name evidence="4" type="ORF">BGW36DRAFT_120873</name>
</gene>
<reference evidence="4" key="1">
    <citation type="submission" date="2021-12" db="EMBL/GenBank/DDBJ databases">
        <title>Convergent genome expansion in fungi linked to evolution of root-endophyte symbiosis.</title>
        <authorList>
            <consortium name="DOE Joint Genome Institute"/>
            <person name="Ke Y.-H."/>
            <person name="Bonito G."/>
            <person name="Liao H.-L."/>
            <person name="Looney B."/>
            <person name="Rojas-Flechas A."/>
            <person name="Nash J."/>
            <person name="Hameed K."/>
            <person name="Schadt C."/>
            <person name="Martin F."/>
            <person name="Crous P.W."/>
            <person name="Miettinen O."/>
            <person name="Magnuson J.K."/>
            <person name="Labbe J."/>
            <person name="Jacobson D."/>
            <person name="Doktycz M.J."/>
            <person name="Veneault-Fourrey C."/>
            <person name="Kuo A."/>
            <person name="Mondo S."/>
            <person name="Calhoun S."/>
            <person name="Riley R."/>
            <person name="Ohm R."/>
            <person name="LaButti K."/>
            <person name="Andreopoulos B."/>
            <person name="Pangilinan J."/>
            <person name="Nolan M."/>
            <person name="Tritt A."/>
            <person name="Clum A."/>
            <person name="Lipzen A."/>
            <person name="Daum C."/>
            <person name="Barry K."/>
            <person name="Grigoriev I.V."/>
            <person name="Vilgalys R."/>
        </authorList>
    </citation>
    <scope>NUCLEOTIDE SEQUENCE</scope>
    <source>
        <strain evidence="4">PMI_201</strain>
    </source>
</reference>
<evidence type="ECO:0000256" key="1">
    <source>
        <dbReference type="ARBA" id="ARBA00005303"/>
    </source>
</evidence>
<dbReference type="SUPFAM" id="SSF160631">
    <property type="entry name" value="SMI1/KNR4-like"/>
    <property type="match status" value="1"/>
</dbReference>
<dbReference type="AlphaFoldDB" id="A0AAD4Q1U8"/>
<dbReference type="SMART" id="SM00860">
    <property type="entry name" value="SMI1_KNR4"/>
    <property type="match status" value="1"/>
</dbReference>
<dbReference type="PANTHER" id="PTHR47432:SF1">
    <property type="entry name" value="CELL WALL ASSEMBLY REGULATOR SMI1"/>
    <property type="match status" value="1"/>
</dbReference>
<evidence type="ECO:0000313" key="5">
    <source>
        <dbReference type="Proteomes" id="UP001201262"/>
    </source>
</evidence>
<dbReference type="RefSeq" id="XP_046075995.1">
    <property type="nucleotide sequence ID" value="XM_046209284.1"/>
</dbReference>
<feature type="compositionally biased region" description="Polar residues" evidence="2">
    <location>
        <begin position="510"/>
        <end position="525"/>
    </location>
</feature>
<feature type="compositionally biased region" description="Polar residues" evidence="2">
    <location>
        <begin position="104"/>
        <end position="116"/>
    </location>
</feature>